<keyword evidence="3" id="KW-1185">Reference proteome</keyword>
<comment type="caution">
    <text evidence="2">The sequence shown here is derived from an EMBL/GenBank/DDBJ whole genome shotgun (WGS) entry which is preliminary data.</text>
</comment>
<evidence type="ECO:0000313" key="3">
    <source>
        <dbReference type="Proteomes" id="UP001203423"/>
    </source>
</evidence>
<dbReference type="RefSeq" id="WP_248942563.1">
    <property type="nucleotide sequence ID" value="NZ_JAKIKS010000132.1"/>
</dbReference>
<evidence type="ECO:0000256" key="1">
    <source>
        <dbReference type="SAM" id="SignalP"/>
    </source>
</evidence>
<feature type="signal peptide" evidence="1">
    <location>
        <begin position="1"/>
        <end position="23"/>
    </location>
</feature>
<dbReference type="Proteomes" id="UP001203423">
    <property type="component" value="Unassembled WGS sequence"/>
</dbReference>
<gene>
    <name evidence="2" type="ORF">L2764_22455</name>
</gene>
<reference evidence="2 3" key="1">
    <citation type="submission" date="2022-01" db="EMBL/GenBank/DDBJ databases">
        <title>Whole genome-based taxonomy of the Shewanellaceae.</title>
        <authorList>
            <person name="Martin-Rodriguez A.J."/>
        </authorList>
    </citation>
    <scope>NUCLEOTIDE SEQUENCE [LARGE SCALE GENOMIC DNA]</scope>
    <source>
        <strain evidence="2 3">DSM 17177</strain>
    </source>
</reference>
<organism evidence="2 3">
    <name type="scientific">Shewanella surugensis</name>
    <dbReference type="NCBI Taxonomy" id="212020"/>
    <lineage>
        <taxon>Bacteria</taxon>
        <taxon>Pseudomonadati</taxon>
        <taxon>Pseudomonadota</taxon>
        <taxon>Gammaproteobacteria</taxon>
        <taxon>Alteromonadales</taxon>
        <taxon>Shewanellaceae</taxon>
        <taxon>Shewanella</taxon>
    </lineage>
</organism>
<keyword evidence="1" id="KW-0732">Signal</keyword>
<protein>
    <submittedName>
        <fullName evidence="2">Uncharacterized protein</fullName>
    </submittedName>
</protein>
<proteinExistence type="predicted"/>
<dbReference type="EMBL" id="JAKIKS010000132">
    <property type="protein sequence ID" value="MCL1127167.1"/>
    <property type="molecule type" value="Genomic_DNA"/>
</dbReference>
<accession>A0ABT0LIP2</accession>
<sequence length="149" mass="16476">MKQVTPYKIVLMFSLLMTYSVTASVQDCELPLSLVGSRILIGINGMHAPTSAKAFNLQALTFTETQIQDMNMTTGETSRGTYSYNRLSSGIGLLDVKLTQGPEQSIYREVLVCKTALIGKFIFSQTQGMIKPDIRQDSGTYIIQTHISQ</sequence>
<evidence type="ECO:0000313" key="2">
    <source>
        <dbReference type="EMBL" id="MCL1127167.1"/>
    </source>
</evidence>
<feature type="chain" id="PRO_5047529025" evidence="1">
    <location>
        <begin position="24"/>
        <end position="149"/>
    </location>
</feature>
<name>A0ABT0LIP2_9GAMM</name>